<feature type="transmembrane region" description="Helical" evidence="7">
    <location>
        <begin position="161"/>
        <end position="179"/>
    </location>
</feature>
<feature type="region of interest" description="Disordered" evidence="6">
    <location>
        <begin position="1"/>
        <end position="39"/>
    </location>
</feature>
<feature type="transmembrane region" description="Helical" evidence="7">
    <location>
        <begin position="118"/>
        <end position="140"/>
    </location>
</feature>
<evidence type="ECO:0000256" key="4">
    <source>
        <dbReference type="ARBA" id="ARBA00022989"/>
    </source>
</evidence>
<sequence length="482" mass="48967">MRGPGPSPPGTTARPHVPRPLAGPASAEVPRSEPPLGASTRASTARHALALAGFAGVALVALVGVEGPVATRTVLIGGACLVLWLTEVVPSFVPTLLLLGATPVLLGPLDRAYHLPSVLAWCADPVLILFLGGFTLEVAAMRHGLDASMARHVMRLSGGRARLLVWLVMAGVAFLSMWMSNVAAAAMMLAALRPVLQATPAGAPLRPALLLGVALGANVGGIATPVGSGPNALAVSAASAHAQVTFAKWLSFALPLTLLLLVVGFGLVLLRFRVSGRLSLPTEAPRPLERAGRRVLWVSAACVVAWLSEPLHGVPAPVVALAATALLFGAGLLKREDLGRLDWATLLLIAGGIALGRLMEHSGLVARALASADLEGWPVPVQLGALVAAAAVLSALMSNTGTAALLIPLATQLHPAASTPVLVALGCSLGMPFVISTPPNAMAVGEGLASSELMKLGVPLMLGGCLLVSLSGPAVLRLFGLP</sequence>
<feature type="transmembrane region" description="Helical" evidence="7">
    <location>
        <begin position="249"/>
        <end position="270"/>
    </location>
</feature>
<evidence type="ECO:0000259" key="8">
    <source>
        <dbReference type="Pfam" id="PF03600"/>
    </source>
</evidence>
<dbReference type="Proteomes" id="UP000217343">
    <property type="component" value="Chromosome"/>
</dbReference>
<keyword evidence="3 7" id="KW-0812">Transmembrane</keyword>
<proteinExistence type="predicted"/>
<dbReference type="KEGG" id="mmas:MYMAC_004147"/>
<feature type="transmembrane region" description="Helical" evidence="7">
    <location>
        <begin position="456"/>
        <end position="479"/>
    </location>
</feature>
<reference evidence="9 10" key="1">
    <citation type="submission" date="2017-06" db="EMBL/GenBank/DDBJ databases">
        <title>Sequencing and comparative analysis of myxobacterial genomes.</title>
        <authorList>
            <person name="Rupp O."/>
            <person name="Goesmann A."/>
            <person name="Sogaard-Andersen L."/>
        </authorList>
    </citation>
    <scope>NUCLEOTIDE SEQUENCE [LARGE SCALE GENOMIC DNA]</scope>
    <source>
        <strain evidence="9 10">DSM 14697</strain>
    </source>
</reference>
<feature type="transmembrane region" description="Helical" evidence="7">
    <location>
        <begin position="81"/>
        <end position="106"/>
    </location>
</feature>
<organism evidence="9 10">
    <name type="scientific">Corallococcus macrosporus DSM 14697</name>
    <dbReference type="NCBI Taxonomy" id="1189310"/>
    <lineage>
        <taxon>Bacteria</taxon>
        <taxon>Pseudomonadati</taxon>
        <taxon>Myxococcota</taxon>
        <taxon>Myxococcia</taxon>
        <taxon>Myxococcales</taxon>
        <taxon>Cystobacterineae</taxon>
        <taxon>Myxococcaceae</taxon>
        <taxon>Corallococcus</taxon>
    </lineage>
</organism>
<dbReference type="PANTHER" id="PTHR10283:SF92">
    <property type="entry name" value="LOW-AFFINITY PHOSPHATE TRANSPORTER PHO91"/>
    <property type="match status" value="1"/>
</dbReference>
<dbReference type="EMBL" id="CP022203">
    <property type="protein sequence ID" value="ATB48520.1"/>
    <property type="molecule type" value="Genomic_DNA"/>
</dbReference>
<keyword evidence="5 7" id="KW-0472">Membrane</keyword>
<dbReference type="InterPro" id="IPR001898">
    <property type="entry name" value="SLC13A/DASS"/>
</dbReference>
<evidence type="ECO:0000256" key="7">
    <source>
        <dbReference type="SAM" id="Phobius"/>
    </source>
</evidence>
<feature type="transmembrane region" description="Helical" evidence="7">
    <location>
        <begin position="419"/>
        <end position="436"/>
    </location>
</feature>
<feature type="transmembrane region" description="Helical" evidence="7">
    <location>
        <begin position="340"/>
        <end position="359"/>
    </location>
</feature>
<dbReference type="NCBIfam" id="TIGR00785">
    <property type="entry name" value="dass"/>
    <property type="match status" value="1"/>
</dbReference>
<accession>A0A250JY09</accession>
<keyword evidence="10" id="KW-1185">Reference proteome</keyword>
<evidence type="ECO:0000256" key="6">
    <source>
        <dbReference type="SAM" id="MobiDB-lite"/>
    </source>
</evidence>
<comment type="subcellular location">
    <subcellularLocation>
        <location evidence="1">Membrane</location>
        <topology evidence="1">Multi-pass membrane protein</topology>
    </subcellularLocation>
</comment>
<dbReference type="GO" id="GO:0005315">
    <property type="term" value="F:phosphate transmembrane transporter activity"/>
    <property type="evidence" value="ECO:0007669"/>
    <property type="project" value="TreeGrafter"/>
</dbReference>
<name>A0A250JY09_9BACT</name>
<dbReference type="InterPro" id="IPR004680">
    <property type="entry name" value="Cit_transptr-like_dom"/>
</dbReference>
<gene>
    <name evidence="9" type="ORF">MYMAC_004147</name>
</gene>
<evidence type="ECO:0000256" key="2">
    <source>
        <dbReference type="ARBA" id="ARBA00022448"/>
    </source>
</evidence>
<evidence type="ECO:0000313" key="10">
    <source>
        <dbReference type="Proteomes" id="UP000217343"/>
    </source>
</evidence>
<dbReference type="RefSeq" id="WP_095959360.1">
    <property type="nucleotide sequence ID" value="NZ_CP022203.1"/>
</dbReference>
<evidence type="ECO:0000256" key="3">
    <source>
        <dbReference type="ARBA" id="ARBA00022692"/>
    </source>
</evidence>
<evidence type="ECO:0000313" key="9">
    <source>
        <dbReference type="EMBL" id="ATB48520.1"/>
    </source>
</evidence>
<feature type="transmembrane region" description="Helical" evidence="7">
    <location>
        <begin position="48"/>
        <end position="69"/>
    </location>
</feature>
<keyword evidence="4 7" id="KW-1133">Transmembrane helix</keyword>
<protein>
    <submittedName>
        <fullName evidence="9">Sodium:sulfate symporter</fullName>
    </submittedName>
</protein>
<feature type="transmembrane region" description="Helical" evidence="7">
    <location>
        <begin position="379"/>
        <end position="407"/>
    </location>
</feature>
<dbReference type="Pfam" id="PF03600">
    <property type="entry name" value="CitMHS"/>
    <property type="match status" value="1"/>
</dbReference>
<feature type="domain" description="Citrate transporter-like" evidence="8">
    <location>
        <begin position="81"/>
        <end position="423"/>
    </location>
</feature>
<feature type="transmembrane region" description="Helical" evidence="7">
    <location>
        <begin position="314"/>
        <end position="333"/>
    </location>
</feature>
<evidence type="ECO:0000256" key="5">
    <source>
        <dbReference type="ARBA" id="ARBA00023136"/>
    </source>
</evidence>
<dbReference type="AlphaFoldDB" id="A0A250JY09"/>
<dbReference type="PANTHER" id="PTHR10283">
    <property type="entry name" value="SOLUTE CARRIER FAMILY 13 MEMBER"/>
    <property type="match status" value="1"/>
</dbReference>
<keyword evidence="2" id="KW-0813">Transport</keyword>
<dbReference type="GO" id="GO:0005886">
    <property type="term" value="C:plasma membrane"/>
    <property type="evidence" value="ECO:0007669"/>
    <property type="project" value="TreeGrafter"/>
</dbReference>
<evidence type="ECO:0000256" key="1">
    <source>
        <dbReference type="ARBA" id="ARBA00004141"/>
    </source>
</evidence>
<dbReference type="OrthoDB" id="9766267at2"/>